<evidence type="ECO:0000256" key="1">
    <source>
        <dbReference type="ARBA" id="ARBA00022603"/>
    </source>
</evidence>
<evidence type="ECO:0000313" key="7">
    <source>
        <dbReference type="Proteomes" id="UP000266327"/>
    </source>
</evidence>
<keyword evidence="2 6" id="KW-0808">Transferase</keyword>
<dbReference type="PANTHER" id="PTHR13610:SF9">
    <property type="entry name" value="FI06469P"/>
    <property type="match status" value="1"/>
</dbReference>
<evidence type="ECO:0000259" key="5">
    <source>
        <dbReference type="Pfam" id="PF13649"/>
    </source>
</evidence>
<dbReference type="SUPFAM" id="SSF53335">
    <property type="entry name" value="S-adenosyl-L-methionine-dependent methyltransferases"/>
    <property type="match status" value="1"/>
</dbReference>
<dbReference type="InterPro" id="IPR026170">
    <property type="entry name" value="FAM173A/B"/>
</dbReference>
<evidence type="ECO:0000256" key="3">
    <source>
        <dbReference type="ARBA" id="ARBA00022691"/>
    </source>
</evidence>
<proteinExistence type="predicted"/>
<feature type="transmembrane region" description="Helical" evidence="4">
    <location>
        <begin position="20"/>
        <end position="39"/>
    </location>
</feature>
<comment type="caution">
    <text evidence="6">The sequence shown here is derived from an EMBL/GenBank/DDBJ whole genome shotgun (WGS) entry which is preliminary data.</text>
</comment>
<keyword evidence="7" id="KW-1185">Reference proteome</keyword>
<dbReference type="GO" id="GO:0016279">
    <property type="term" value="F:protein-lysine N-methyltransferase activity"/>
    <property type="evidence" value="ECO:0007669"/>
    <property type="project" value="InterPro"/>
</dbReference>
<feature type="transmembrane region" description="Helical" evidence="4">
    <location>
        <begin position="93"/>
        <end position="110"/>
    </location>
</feature>
<dbReference type="Gene3D" id="3.40.50.150">
    <property type="entry name" value="Vaccinia Virus protein VP39"/>
    <property type="match status" value="1"/>
</dbReference>
<reference evidence="7" key="1">
    <citation type="submission" date="2018-09" db="EMBL/GenBank/DDBJ databases">
        <authorList>
            <person name="Zhu H."/>
        </authorList>
    </citation>
    <scope>NUCLEOTIDE SEQUENCE [LARGE SCALE GENOMIC DNA]</scope>
    <source>
        <strain evidence="7">K1S02-23</strain>
    </source>
</reference>
<keyword evidence="1 6" id="KW-0489">Methyltransferase</keyword>
<dbReference type="Proteomes" id="UP000266327">
    <property type="component" value="Unassembled WGS sequence"/>
</dbReference>
<keyword evidence="4" id="KW-0812">Transmembrane</keyword>
<keyword evidence="4" id="KW-0472">Membrane</keyword>
<sequence length="276" mass="30340">MSAASARVRQFWRAPALHALLHQCVAFFAAIAILAALELRGIAPPHLLGAALIQGALAAMLSAWRRLAPWWLPIQLLFAPALVAMHGLQLPPLLFLGLFILLLLLYWSSFRTQVPYYPSTKAVWQAVAGLLPPHRPLRCIDIGSGFGGLVLHLAAMRPDSLIAGIELAPLPWLVSRLRARLQHSRARFMRGDYLDLDFADYDVVFAYLSPAAMPALWEKAHSEMRPGTLLLSHEFAIPGRAADLVVAPRRNAPVLYGWRMQAQAVPFSLCGNDAGP</sequence>
<name>A0A3A3G3Z3_9BURK</name>
<dbReference type="OrthoDB" id="5611641at2"/>
<keyword evidence="4" id="KW-1133">Transmembrane helix</keyword>
<accession>A0A3A3G3Z3</accession>
<keyword evidence="3" id="KW-0949">S-adenosyl-L-methionine</keyword>
<dbReference type="CDD" id="cd02440">
    <property type="entry name" value="AdoMet_MTases"/>
    <property type="match status" value="1"/>
</dbReference>
<evidence type="ECO:0000256" key="2">
    <source>
        <dbReference type="ARBA" id="ARBA00022679"/>
    </source>
</evidence>
<dbReference type="EMBL" id="QYUQ01000002">
    <property type="protein sequence ID" value="RJG01212.1"/>
    <property type="molecule type" value="Genomic_DNA"/>
</dbReference>
<dbReference type="GO" id="GO:0032259">
    <property type="term" value="P:methylation"/>
    <property type="evidence" value="ECO:0007669"/>
    <property type="project" value="UniProtKB-KW"/>
</dbReference>
<feature type="transmembrane region" description="Helical" evidence="4">
    <location>
        <begin position="46"/>
        <end position="64"/>
    </location>
</feature>
<dbReference type="AlphaFoldDB" id="A0A3A3G3Z3"/>
<protein>
    <submittedName>
        <fullName evidence="6">Class I SAM-dependent methyltransferase</fullName>
    </submittedName>
</protein>
<feature type="domain" description="Methyltransferase" evidence="5">
    <location>
        <begin position="140"/>
        <end position="227"/>
    </location>
</feature>
<dbReference type="InterPro" id="IPR029063">
    <property type="entry name" value="SAM-dependent_MTases_sf"/>
</dbReference>
<dbReference type="Pfam" id="PF13649">
    <property type="entry name" value="Methyltransf_25"/>
    <property type="match status" value="1"/>
</dbReference>
<organism evidence="6 7">
    <name type="scientific">Noviherbaspirillum sedimenti</name>
    <dbReference type="NCBI Taxonomy" id="2320865"/>
    <lineage>
        <taxon>Bacteria</taxon>
        <taxon>Pseudomonadati</taxon>
        <taxon>Pseudomonadota</taxon>
        <taxon>Betaproteobacteria</taxon>
        <taxon>Burkholderiales</taxon>
        <taxon>Oxalobacteraceae</taxon>
        <taxon>Noviherbaspirillum</taxon>
    </lineage>
</organism>
<dbReference type="PANTHER" id="PTHR13610">
    <property type="entry name" value="METHYLTRANSFERASE DOMAIN-CONTAINING PROTEIN"/>
    <property type="match status" value="1"/>
</dbReference>
<dbReference type="RefSeq" id="WP_119784662.1">
    <property type="nucleotide sequence ID" value="NZ_QYUQ01000002.1"/>
</dbReference>
<evidence type="ECO:0000313" key="6">
    <source>
        <dbReference type="EMBL" id="RJG01212.1"/>
    </source>
</evidence>
<dbReference type="InterPro" id="IPR041698">
    <property type="entry name" value="Methyltransf_25"/>
</dbReference>
<evidence type="ECO:0000256" key="4">
    <source>
        <dbReference type="SAM" id="Phobius"/>
    </source>
</evidence>
<gene>
    <name evidence="6" type="ORF">D3878_06120</name>
</gene>